<dbReference type="InterPro" id="IPR023335">
    <property type="entry name" value="ATP12_ortho_dom_sf"/>
</dbReference>
<keyword evidence="3" id="KW-0809">Transit peptide</keyword>
<accession>A0ABN8LID4</accession>
<evidence type="ECO:0000313" key="7">
    <source>
        <dbReference type="Proteomes" id="UP001159427"/>
    </source>
</evidence>
<evidence type="ECO:0000256" key="5">
    <source>
        <dbReference type="ARBA" id="ARBA00023186"/>
    </source>
</evidence>
<reference evidence="6 7" key="1">
    <citation type="submission" date="2022-05" db="EMBL/GenBank/DDBJ databases">
        <authorList>
            <consortium name="Genoscope - CEA"/>
            <person name="William W."/>
        </authorList>
    </citation>
    <scope>NUCLEOTIDE SEQUENCE [LARGE SCALE GENOMIC DNA]</scope>
</reference>
<dbReference type="EMBL" id="CALNXI010000020">
    <property type="protein sequence ID" value="CAH3015170.1"/>
    <property type="molecule type" value="Genomic_DNA"/>
</dbReference>
<evidence type="ECO:0000256" key="4">
    <source>
        <dbReference type="ARBA" id="ARBA00023128"/>
    </source>
</evidence>
<dbReference type="SUPFAM" id="SSF160909">
    <property type="entry name" value="ATP12-like"/>
    <property type="match status" value="1"/>
</dbReference>
<organism evidence="6 7">
    <name type="scientific">Porites evermanni</name>
    <dbReference type="NCBI Taxonomy" id="104178"/>
    <lineage>
        <taxon>Eukaryota</taxon>
        <taxon>Metazoa</taxon>
        <taxon>Cnidaria</taxon>
        <taxon>Anthozoa</taxon>
        <taxon>Hexacorallia</taxon>
        <taxon>Scleractinia</taxon>
        <taxon>Fungiina</taxon>
        <taxon>Poritidae</taxon>
        <taxon>Porites</taxon>
    </lineage>
</organism>
<protein>
    <recommendedName>
        <fullName evidence="8">ATP synthase mitochondrial F1 complex assembly factor 2</fullName>
    </recommendedName>
</protein>
<comment type="caution">
    <text evidence="6">The sequence shown here is derived from an EMBL/GenBank/DDBJ whole genome shotgun (WGS) entry which is preliminary data.</text>
</comment>
<dbReference type="Gene3D" id="3.30.2180.10">
    <property type="entry name" value="ATP12-like"/>
    <property type="match status" value="1"/>
</dbReference>
<evidence type="ECO:0000256" key="3">
    <source>
        <dbReference type="ARBA" id="ARBA00022946"/>
    </source>
</evidence>
<gene>
    <name evidence="6" type="ORF">PEVE_00013520</name>
</gene>
<name>A0ABN8LID4_9CNID</name>
<keyword evidence="5" id="KW-0143">Chaperone</keyword>
<comment type="subcellular location">
    <subcellularLocation>
        <location evidence="1">Mitochondrion</location>
    </subcellularLocation>
</comment>
<dbReference type="InterPro" id="IPR042272">
    <property type="entry name" value="ATP12_ATP_synth-F1-assembly_N"/>
</dbReference>
<comment type="similarity">
    <text evidence="2">Belongs to the ATP12 family.</text>
</comment>
<dbReference type="Gene3D" id="1.10.3580.10">
    <property type="entry name" value="ATP12 ATPase"/>
    <property type="match status" value="1"/>
</dbReference>
<proteinExistence type="inferred from homology"/>
<evidence type="ECO:0000313" key="6">
    <source>
        <dbReference type="EMBL" id="CAH3015170.1"/>
    </source>
</evidence>
<dbReference type="PANTHER" id="PTHR21013">
    <property type="entry name" value="ATP SYNTHASE MITOCHONDRIAL F1 COMPLEX ASSEMBLY FACTOR 2/ATP12 PROTEIN, MITOCHONDRIAL PRECURSOR"/>
    <property type="match status" value="1"/>
</dbReference>
<evidence type="ECO:0000256" key="2">
    <source>
        <dbReference type="ARBA" id="ARBA00008231"/>
    </source>
</evidence>
<dbReference type="PANTHER" id="PTHR21013:SF10">
    <property type="entry name" value="ATP SYNTHASE MITOCHONDRIAL F1 COMPLEX ASSEMBLY FACTOR 2"/>
    <property type="match status" value="1"/>
</dbReference>
<evidence type="ECO:0000256" key="1">
    <source>
        <dbReference type="ARBA" id="ARBA00004173"/>
    </source>
</evidence>
<dbReference type="Pfam" id="PF07542">
    <property type="entry name" value="ATP12"/>
    <property type="match status" value="1"/>
</dbReference>
<dbReference type="InterPro" id="IPR011419">
    <property type="entry name" value="ATP12_ATP_synth-F1-assembly"/>
</dbReference>
<evidence type="ECO:0008006" key="8">
    <source>
        <dbReference type="Google" id="ProtNLM"/>
    </source>
</evidence>
<sequence>MIPNNVVQIKFRKFLFLISFTLTLKAMSIHKVWWSRVFPPARQIFLLGNALYRQFLYPRCNITSASPRIARCLSSFRVRKRFYKNAGIQEAEGGFQITVDNKRVKTPAGNPLIVPTKPLAMAVAVEWNSQKETIKPENMHLTSLSNTVIDNPQTKAPDEQILQILEYLNSDTVCFFADEPKELVDLQMKEWKPLVEWFGERYRVSIKPSTGLLIAVPDEAIDRLKDYLSPLNKWSLAGLEFAVETLKSFILAMALIDNCLNVERAVSLSRLELEFQISRWGSVEWAHDLELMETRSRVAAAALFYSLNDRHRTLSTHP</sequence>
<dbReference type="Proteomes" id="UP001159427">
    <property type="component" value="Unassembled WGS sequence"/>
</dbReference>
<keyword evidence="7" id="KW-1185">Reference proteome</keyword>
<keyword evidence="4" id="KW-0496">Mitochondrion</keyword>